<dbReference type="RefSeq" id="WP_071163911.1">
    <property type="nucleotide sequence ID" value="NZ_CP017812.1"/>
</dbReference>
<dbReference type="EMBL" id="CP017812">
    <property type="protein sequence ID" value="AOZ72445.1"/>
    <property type="molecule type" value="Genomic_DNA"/>
</dbReference>
<feature type="transmembrane region" description="Helical" evidence="1">
    <location>
        <begin position="271"/>
        <end position="293"/>
    </location>
</feature>
<gene>
    <name evidence="2" type="ORF">BK816_03345</name>
</gene>
<feature type="transmembrane region" description="Helical" evidence="1">
    <location>
        <begin position="37"/>
        <end position="58"/>
    </location>
</feature>
<evidence type="ECO:0000313" key="2">
    <source>
        <dbReference type="EMBL" id="AOZ72445.1"/>
    </source>
</evidence>
<dbReference type="AlphaFoldDB" id="A0A1D9MJG2"/>
<feature type="transmembrane region" description="Helical" evidence="1">
    <location>
        <begin position="152"/>
        <end position="169"/>
    </location>
</feature>
<feature type="transmembrane region" description="Helical" evidence="1">
    <location>
        <begin position="463"/>
        <end position="482"/>
    </location>
</feature>
<dbReference type="OrthoDB" id="3169698at2"/>
<feature type="transmembrane region" description="Helical" evidence="1">
    <location>
        <begin position="373"/>
        <end position="390"/>
    </location>
</feature>
<keyword evidence="1" id="KW-0812">Transmembrane</keyword>
<proteinExistence type="predicted"/>
<dbReference type="STRING" id="1912795.BK816_03345"/>
<dbReference type="KEGG" id="avu:BK816_03345"/>
<keyword evidence="1" id="KW-1133">Transmembrane helix</keyword>
<feature type="transmembrane region" description="Helical" evidence="1">
    <location>
        <begin position="323"/>
        <end position="340"/>
    </location>
</feature>
<feature type="transmembrane region" description="Helical" evidence="1">
    <location>
        <begin position="6"/>
        <end position="30"/>
    </location>
</feature>
<reference evidence="2 3" key="1">
    <citation type="submission" date="2016-10" db="EMBL/GenBank/DDBJ databases">
        <title>Actinomyces aegypiusis sp. nov., isolated from the Aegypius monachus in Qinghai Tibet Plateau China.</title>
        <authorList>
            <person name="Wang Y."/>
        </authorList>
    </citation>
    <scope>NUCLEOTIDE SEQUENCE [LARGE SCALE GENOMIC DNA]</scope>
    <source>
        <strain evidence="2 3">VUL4_3</strain>
    </source>
</reference>
<accession>A0A1D9MJG2</accession>
<dbReference type="Pfam" id="PF20176">
    <property type="entry name" value="DUF6541"/>
    <property type="match status" value="1"/>
</dbReference>
<organism evidence="2 3">
    <name type="scientific">Boudabousia tangfeifanii</name>
    <dbReference type="NCBI Taxonomy" id="1912795"/>
    <lineage>
        <taxon>Bacteria</taxon>
        <taxon>Bacillati</taxon>
        <taxon>Actinomycetota</taxon>
        <taxon>Actinomycetes</taxon>
        <taxon>Actinomycetales</taxon>
        <taxon>Actinomycetaceae</taxon>
        <taxon>Boudabousia</taxon>
    </lineage>
</organism>
<feature type="transmembrane region" description="Helical" evidence="1">
    <location>
        <begin position="299"/>
        <end position="316"/>
    </location>
</feature>
<evidence type="ECO:0000313" key="3">
    <source>
        <dbReference type="Proteomes" id="UP000176288"/>
    </source>
</evidence>
<name>A0A1D9MJG2_9ACTO</name>
<dbReference type="Proteomes" id="UP000176288">
    <property type="component" value="Chromosome"/>
</dbReference>
<protein>
    <submittedName>
        <fullName evidence="2">Uncharacterized protein</fullName>
    </submittedName>
</protein>
<feature type="transmembrane region" description="Helical" evidence="1">
    <location>
        <begin position="346"/>
        <end position="361"/>
    </location>
</feature>
<feature type="transmembrane region" description="Helical" evidence="1">
    <location>
        <begin position="502"/>
        <end position="522"/>
    </location>
</feature>
<feature type="transmembrane region" description="Helical" evidence="1">
    <location>
        <begin position="70"/>
        <end position="88"/>
    </location>
</feature>
<evidence type="ECO:0000256" key="1">
    <source>
        <dbReference type="SAM" id="Phobius"/>
    </source>
</evidence>
<keyword evidence="1" id="KW-0472">Membrane</keyword>
<sequence length="714" mass="79882">MSAFPWLVLTLACLGTFLYLFIIGFAPIFLLGGKKHVFFSVFLSPAVAVSVLAAWAIASHYLKIPWNRENLLALGAVFAVAIIARLIFEVVNEKRHKQNRHKVSQHTFADSSTDSKKVRGSSDIAIEGKAKSKSVWNTGPLENNNGEINAKVTALLLAIVGIGFGLLYFSQFERPDLFSQTYDAVFHLNQTQWFISRQDGSSFHTNILGTNQMKGFYPSAWHDVTSAIAMLFGLKVPLATNVVSWWVMGIVWPFSNAAFAYVIGSDKRTKLVSFVLVASYAFVAFPYLIAYWGVLYPTVLSYSLAPALLALIYTFAQTRRIRTALLALGGILLLFVGVALAQTATVFLVAVLSLPAFYMFIRHILCDIKFPRWLAAIFAFGLTVALVLGLDNLSMRIPTIKHLRTAFVGWDPPYESFGDSLWYTLMGVVPMLMWTQALIYSISVQILCLLGCVWLVKHRRGTIVVAYFTVIMMAATLFSITGPWREYLFGFWYTDNNRLVSAIPIAAVQTLSAGMLLVYEWFSKQIKIVGKSKLLFKYPELTVSIVALGLYMGSAPVTAVMHQLSMIYDLDEDPIVSEELVSKDEFELLNRLEREVPKQDTILGNPWYGTALAQPYSGRKVLFPHLADSNNPDAIYLARNLNRAKVDPKVCPLVRKYQAYYVLDFSGNVLWGGRDKEHRQMNYPGLNNLVPLDLATVVDQEGEARLLKLTVCQP</sequence>
<dbReference type="InterPro" id="IPR046671">
    <property type="entry name" value="DUF6541"/>
</dbReference>
<keyword evidence="3" id="KW-1185">Reference proteome</keyword>
<feature type="transmembrane region" description="Helical" evidence="1">
    <location>
        <begin position="243"/>
        <end position="264"/>
    </location>
</feature>
<feature type="transmembrane region" description="Helical" evidence="1">
    <location>
        <begin position="431"/>
        <end position="456"/>
    </location>
</feature>